<accession>A0A9P6IL66</accession>
<organism evidence="1 2">
    <name type="scientific">Modicella reniformis</name>
    <dbReference type="NCBI Taxonomy" id="1440133"/>
    <lineage>
        <taxon>Eukaryota</taxon>
        <taxon>Fungi</taxon>
        <taxon>Fungi incertae sedis</taxon>
        <taxon>Mucoromycota</taxon>
        <taxon>Mortierellomycotina</taxon>
        <taxon>Mortierellomycetes</taxon>
        <taxon>Mortierellales</taxon>
        <taxon>Mortierellaceae</taxon>
        <taxon>Modicella</taxon>
    </lineage>
</organism>
<comment type="caution">
    <text evidence="1">The sequence shown here is derived from an EMBL/GenBank/DDBJ whole genome shotgun (WGS) entry which is preliminary data.</text>
</comment>
<feature type="non-terminal residue" evidence="1">
    <location>
        <position position="372"/>
    </location>
</feature>
<evidence type="ECO:0008006" key="3">
    <source>
        <dbReference type="Google" id="ProtNLM"/>
    </source>
</evidence>
<protein>
    <recommendedName>
        <fullName evidence="3">F-box domain-containing protein</fullName>
    </recommendedName>
</protein>
<dbReference type="EMBL" id="JAAAHW010009821">
    <property type="protein sequence ID" value="KAF9935942.1"/>
    <property type="molecule type" value="Genomic_DNA"/>
</dbReference>
<dbReference type="SUPFAM" id="SSF81383">
    <property type="entry name" value="F-box domain"/>
    <property type="match status" value="1"/>
</dbReference>
<dbReference type="Proteomes" id="UP000749646">
    <property type="component" value="Unassembled WGS sequence"/>
</dbReference>
<dbReference type="OrthoDB" id="2432222at2759"/>
<dbReference type="SUPFAM" id="SSF52047">
    <property type="entry name" value="RNI-like"/>
    <property type="match status" value="1"/>
</dbReference>
<dbReference type="AlphaFoldDB" id="A0A9P6IL66"/>
<reference evidence="1" key="1">
    <citation type="journal article" date="2020" name="Fungal Divers.">
        <title>Resolving the Mortierellaceae phylogeny through synthesis of multi-gene phylogenetics and phylogenomics.</title>
        <authorList>
            <person name="Vandepol N."/>
            <person name="Liber J."/>
            <person name="Desiro A."/>
            <person name="Na H."/>
            <person name="Kennedy M."/>
            <person name="Barry K."/>
            <person name="Grigoriev I.V."/>
            <person name="Miller A.N."/>
            <person name="O'Donnell K."/>
            <person name="Stajich J.E."/>
            <person name="Bonito G."/>
        </authorList>
    </citation>
    <scope>NUCLEOTIDE SEQUENCE</scope>
    <source>
        <strain evidence="1">MES-2147</strain>
    </source>
</reference>
<sequence length="372" mass="43407">MQSTHPLEIPEIVSYVTLYVRKRDLTVCALVSKTWYQAFNPFIWHDISWNYGRPFLPEAIHRHTQLVKTFKANHRIDERKELLDLRFPNLVSLDLPINRLEEDMKEWVHAHSSLTYLRLNASDLNPVFWNTLLGYRHLKSLRVWHLDLRRKDVDTFWELCSHLERLELFYPKITHPTNTLSMEFPSIKEFKLWYHSVEVGVFFLTVMQRCPSLTSFWVDGINNLEFISSFSDLVAARTCLHLHSITIKRSKIASDSLSKIIGSMQQITALDISYEPDNFVSNFMELLRPHFSNIRVLHLRPFIGTICPMAQEILSSCPLLEQLTAPPIDASVVTEGKPWVCTRLQELELTFVYKDSTLPGLQPLVFDQLAKL</sequence>
<evidence type="ECO:0000313" key="2">
    <source>
        <dbReference type="Proteomes" id="UP000749646"/>
    </source>
</evidence>
<dbReference type="Gene3D" id="3.80.10.10">
    <property type="entry name" value="Ribonuclease Inhibitor"/>
    <property type="match status" value="1"/>
</dbReference>
<proteinExistence type="predicted"/>
<dbReference type="InterPro" id="IPR036047">
    <property type="entry name" value="F-box-like_dom_sf"/>
</dbReference>
<dbReference type="InterPro" id="IPR032675">
    <property type="entry name" value="LRR_dom_sf"/>
</dbReference>
<keyword evidence="2" id="KW-1185">Reference proteome</keyword>
<name>A0A9P6IL66_9FUNG</name>
<evidence type="ECO:0000313" key="1">
    <source>
        <dbReference type="EMBL" id="KAF9935942.1"/>
    </source>
</evidence>
<gene>
    <name evidence="1" type="ORF">BGZ65_002858</name>
</gene>